<name>A0A2R5GC44_9STRA</name>
<sequence>MEETSSEMLQPMEFLQPIEAIQPINLVKEHTSAVAALAAASSGERNAESRATTRSEVSPSTRVPTSPNPASSPNPAASDSSSSRPTTFRDGGRQSSVLIASGGISEEGCYLTFDTVSEGTLFLNWSETHVSGAVAFFRPGKPVAKFKYKQNGGKSELIRNLRGGTGKGMKRYYQGWTQFVKLARDNQSELVIWNKQNEVGVYFLDKDNAVRVLESNRPIDTQLIHAIAVMAPGNSTFSGVNTMTRDYFAGTGNREGAALLFN</sequence>
<feature type="compositionally biased region" description="Polar residues" evidence="1">
    <location>
        <begin position="54"/>
        <end position="63"/>
    </location>
</feature>
<feature type="domain" description="Immune mapped protein 2 N-terminal" evidence="2">
    <location>
        <begin position="107"/>
        <end position="191"/>
    </location>
</feature>
<dbReference type="Pfam" id="PF18591">
    <property type="entry name" value="IMP2_C"/>
    <property type="match status" value="1"/>
</dbReference>
<accession>A0A2R5GC44</accession>
<dbReference type="InParanoid" id="A0A2R5GC44"/>
<dbReference type="EMBL" id="BEYU01000014">
    <property type="protein sequence ID" value="GBG25701.1"/>
    <property type="molecule type" value="Genomic_DNA"/>
</dbReference>
<feature type="compositionally biased region" description="Low complexity" evidence="1">
    <location>
        <begin position="73"/>
        <end position="86"/>
    </location>
</feature>
<dbReference type="InterPro" id="IPR040955">
    <property type="entry name" value="IMP2_N"/>
</dbReference>
<protein>
    <recommendedName>
        <fullName evidence="6">Immune mapped protein 2 N-terminal domain-containing protein</fullName>
    </recommendedName>
</protein>
<dbReference type="AlphaFoldDB" id="A0A2R5GC44"/>
<evidence type="ECO:0008006" key="6">
    <source>
        <dbReference type="Google" id="ProtNLM"/>
    </source>
</evidence>
<proteinExistence type="predicted"/>
<evidence type="ECO:0000313" key="5">
    <source>
        <dbReference type="Proteomes" id="UP000241890"/>
    </source>
</evidence>
<feature type="domain" description="Immune Mapped Protein 1-like C-terminal" evidence="3">
    <location>
        <begin position="199"/>
        <end position="260"/>
    </location>
</feature>
<dbReference type="OrthoDB" id="329578at2759"/>
<gene>
    <name evidence="4" type="ORF">FCC1311_019202</name>
</gene>
<comment type="caution">
    <text evidence="4">The sequence shown here is derived from an EMBL/GenBank/DDBJ whole genome shotgun (WGS) entry which is preliminary data.</text>
</comment>
<feature type="region of interest" description="Disordered" evidence="1">
    <location>
        <begin position="37"/>
        <end position="94"/>
    </location>
</feature>
<dbReference type="Proteomes" id="UP000241890">
    <property type="component" value="Unassembled WGS sequence"/>
</dbReference>
<dbReference type="Pfam" id="PF18590">
    <property type="entry name" value="IMP2_N"/>
    <property type="match status" value="1"/>
</dbReference>
<evidence type="ECO:0000259" key="3">
    <source>
        <dbReference type="Pfam" id="PF18591"/>
    </source>
</evidence>
<dbReference type="InterPro" id="IPR040785">
    <property type="entry name" value="IMP1-like_C"/>
</dbReference>
<organism evidence="4 5">
    <name type="scientific">Hondaea fermentalgiana</name>
    <dbReference type="NCBI Taxonomy" id="2315210"/>
    <lineage>
        <taxon>Eukaryota</taxon>
        <taxon>Sar</taxon>
        <taxon>Stramenopiles</taxon>
        <taxon>Bigyra</taxon>
        <taxon>Labyrinthulomycetes</taxon>
        <taxon>Thraustochytrida</taxon>
        <taxon>Thraustochytriidae</taxon>
        <taxon>Hondaea</taxon>
    </lineage>
</organism>
<keyword evidence="5" id="KW-1185">Reference proteome</keyword>
<evidence type="ECO:0000259" key="2">
    <source>
        <dbReference type="Pfam" id="PF18590"/>
    </source>
</evidence>
<reference evidence="4 5" key="1">
    <citation type="submission" date="2017-12" db="EMBL/GenBank/DDBJ databases">
        <title>Sequencing, de novo assembly and annotation of complete genome of a new Thraustochytrid species, strain FCC1311.</title>
        <authorList>
            <person name="Sedici K."/>
            <person name="Godart F."/>
            <person name="Aiese Cigliano R."/>
            <person name="Sanseverino W."/>
            <person name="Barakat M."/>
            <person name="Ortet P."/>
            <person name="Marechal E."/>
            <person name="Cagnac O."/>
            <person name="Amato A."/>
        </authorList>
    </citation>
    <scope>NUCLEOTIDE SEQUENCE [LARGE SCALE GENOMIC DNA]</scope>
</reference>
<evidence type="ECO:0000313" key="4">
    <source>
        <dbReference type="EMBL" id="GBG25701.1"/>
    </source>
</evidence>
<evidence type="ECO:0000256" key="1">
    <source>
        <dbReference type="SAM" id="MobiDB-lite"/>
    </source>
</evidence>